<feature type="active site" description="Nucleophile" evidence="4">
    <location>
        <position position="425"/>
    </location>
</feature>
<proteinExistence type="inferred from homology"/>
<dbReference type="InterPro" id="IPR012340">
    <property type="entry name" value="NA-bd_OB-fold"/>
</dbReference>
<dbReference type="PROSITE" id="PS50926">
    <property type="entry name" value="TRAM"/>
    <property type="match status" value="1"/>
</dbReference>
<dbReference type="RefSeq" id="WP_155219326.1">
    <property type="nucleotide sequence ID" value="NZ_WNAJ01000006.1"/>
</dbReference>
<evidence type="ECO:0000313" key="7">
    <source>
        <dbReference type="EMBL" id="MTR84903.1"/>
    </source>
</evidence>
<keyword evidence="3 4" id="KW-0949">S-adenosyl-L-methionine</keyword>
<dbReference type="InterPro" id="IPR002792">
    <property type="entry name" value="TRAM_dom"/>
</dbReference>
<dbReference type="Pfam" id="PF05958">
    <property type="entry name" value="tRNA_U5-meth_tr"/>
    <property type="match status" value="1"/>
</dbReference>
<evidence type="ECO:0000259" key="6">
    <source>
        <dbReference type="PROSITE" id="PS50926"/>
    </source>
</evidence>
<organism evidence="7 8">
    <name type="scientific">Roseburia intestinalis</name>
    <dbReference type="NCBI Taxonomy" id="166486"/>
    <lineage>
        <taxon>Bacteria</taxon>
        <taxon>Bacillati</taxon>
        <taxon>Bacillota</taxon>
        <taxon>Clostridia</taxon>
        <taxon>Lachnospirales</taxon>
        <taxon>Lachnospiraceae</taxon>
        <taxon>Roseburia</taxon>
    </lineage>
</organism>
<protein>
    <submittedName>
        <fullName evidence="7">23S rRNA (Uracil(1939)-C(5))-methyltransferase RlmD</fullName>
        <ecNumber evidence="7">2.1.1.190</ecNumber>
    </submittedName>
</protein>
<evidence type="ECO:0000256" key="1">
    <source>
        <dbReference type="ARBA" id="ARBA00022603"/>
    </source>
</evidence>
<keyword evidence="2 4" id="KW-0808">Transferase</keyword>
<evidence type="ECO:0000256" key="2">
    <source>
        <dbReference type="ARBA" id="ARBA00022679"/>
    </source>
</evidence>
<feature type="binding site" evidence="4">
    <location>
        <position position="398"/>
    </location>
    <ligand>
        <name>S-adenosyl-L-methionine</name>
        <dbReference type="ChEBI" id="CHEBI:59789"/>
    </ligand>
</feature>
<dbReference type="PROSITE" id="PS51687">
    <property type="entry name" value="SAM_MT_RNA_M5U"/>
    <property type="match status" value="1"/>
</dbReference>
<dbReference type="Gene3D" id="2.40.50.1070">
    <property type="match status" value="1"/>
</dbReference>
<dbReference type="InterPro" id="IPR029063">
    <property type="entry name" value="SAM-dependent_MTases_sf"/>
</dbReference>
<feature type="binding site" evidence="4">
    <location>
        <position position="353"/>
    </location>
    <ligand>
        <name>S-adenosyl-L-methionine</name>
        <dbReference type="ChEBI" id="CHEBI:59789"/>
    </ligand>
</feature>
<feature type="binding site" evidence="4">
    <location>
        <position position="299"/>
    </location>
    <ligand>
        <name>S-adenosyl-L-methionine</name>
        <dbReference type="ChEBI" id="CHEBI:59789"/>
    </ligand>
</feature>
<evidence type="ECO:0000256" key="4">
    <source>
        <dbReference type="PROSITE-ProRule" id="PRU01024"/>
    </source>
</evidence>
<comment type="caution">
    <text evidence="7">The sequence shown here is derived from an EMBL/GenBank/DDBJ whole genome shotgun (WGS) entry which is preliminary data.</text>
</comment>
<dbReference type="NCBIfam" id="TIGR00479">
    <property type="entry name" value="rumA"/>
    <property type="match status" value="1"/>
</dbReference>
<keyword evidence="1 4" id="KW-0489">Methyltransferase</keyword>
<reference evidence="7 8" key="1">
    <citation type="journal article" date="2019" name="Nat. Med.">
        <title>A library of human gut bacterial isolates paired with longitudinal multiomics data enables mechanistic microbiome research.</title>
        <authorList>
            <person name="Poyet M."/>
            <person name="Groussin M."/>
            <person name="Gibbons S.M."/>
            <person name="Avila-Pacheco J."/>
            <person name="Jiang X."/>
            <person name="Kearney S.M."/>
            <person name="Perrotta A.R."/>
            <person name="Berdy B."/>
            <person name="Zhao S."/>
            <person name="Lieberman T.D."/>
            <person name="Swanson P.K."/>
            <person name="Smith M."/>
            <person name="Roesemann S."/>
            <person name="Alexander J.E."/>
            <person name="Rich S.A."/>
            <person name="Livny J."/>
            <person name="Vlamakis H."/>
            <person name="Clish C."/>
            <person name="Bullock K."/>
            <person name="Deik A."/>
            <person name="Scott J."/>
            <person name="Pierce K.A."/>
            <person name="Xavier R.J."/>
            <person name="Alm E.J."/>
        </authorList>
    </citation>
    <scope>NUCLEOTIDE SEQUENCE [LARGE SCALE GENOMIC DNA]</scope>
    <source>
        <strain evidence="7 8">BIOML-A1</strain>
    </source>
</reference>
<dbReference type="GO" id="GO:0008173">
    <property type="term" value="F:RNA methyltransferase activity"/>
    <property type="evidence" value="ECO:0007669"/>
    <property type="project" value="InterPro"/>
</dbReference>
<dbReference type="Proteomes" id="UP000478483">
    <property type="component" value="Unassembled WGS sequence"/>
</dbReference>
<dbReference type="GO" id="GO:0001510">
    <property type="term" value="P:RNA methylation"/>
    <property type="evidence" value="ECO:0007669"/>
    <property type="project" value="UniProtKB-ARBA"/>
</dbReference>
<feature type="binding site" evidence="4">
    <location>
        <position position="332"/>
    </location>
    <ligand>
        <name>S-adenosyl-L-methionine</name>
        <dbReference type="ChEBI" id="CHEBI:59789"/>
    </ligand>
</feature>
<dbReference type="SUPFAM" id="SSF50249">
    <property type="entry name" value="Nucleic acid-binding proteins"/>
    <property type="match status" value="1"/>
</dbReference>
<dbReference type="InterPro" id="IPR010280">
    <property type="entry name" value="U5_MeTrfase_fam"/>
</dbReference>
<dbReference type="CDD" id="cd02440">
    <property type="entry name" value="AdoMet_MTases"/>
    <property type="match status" value="1"/>
</dbReference>
<dbReference type="PROSITE" id="PS01230">
    <property type="entry name" value="TRMA_1"/>
    <property type="match status" value="1"/>
</dbReference>
<dbReference type="PANTHER" id="PTHR11061:SF30">
    <property type="entry name" value="TRNA (URACIL(54)-C(5))-METHYLTRANSFERASE"/>
    <property type="match status" value="1"/>
</dbReference>
<dbReference type="SUPFAM" id="SSF53335">
    <property type="entry name" value="S-adenosyl-L-methionine-dependent methyltransferases"/>
    <property type="match status" value="1"/>
</dbReference>
<dbReference type="EC" id="2.1.1.190" evidence="7"/>
<dbReference type="EMBL" id="WNAJ01000006">
    <property type="protein sequence ID" value="MTR84903.1"/>
    <property type="molecule type" value="Genomic_DNA"/>
</dbReference>
<dbReference type="GO" id="GO:0008757">
    <property type="term" value="F:S-adenosylmethionine-dependent methyltransferase activity"/>
    <property type="evidence" value="ECO:0007669"/>
    <property type="project" value="UniProtKB-ARBA"/>
</dbReference>
<evidence type="ECO:0000256" key="5">
    <source>
        <dbReference type="PROSITE-ProRule" id="PRU10015"/>
    </source>
</evidence>
<feature type="active site" evidence="5">
    <location>
        <position position="425"/>
    </location>
</feature>
<dbReference type="InterPro" id="IPR030390">
    <property type="entry name" value="MeTrfase_TrmA_AS"/>
</dbReference>
<dbReference type="Gene3D" id="2.40.50.140">
    <property type="entry name" value="Nucleic acid-binding proteins"/>
    <property type="match status" value="1"/>
</dbReference>
<gene>
    <name evidence="7" type="primary">rlmD</name>
    <name evidence="7" type="ORF">GMD50_07480</name>
</gene>
<sequence length="560" mass="62880">MKKGQIVEGIIERVDFPNKGILRAEDGTRVIVKNAIMGQKVSAAVNKVRKGKCEGRLLEVLEKSALELPEPGCVHYGICGGCTFQSLPYEEQLSMKEQQVKDLIDAVITEENKGYEFLPIKASPRPKAYRNKMEFSFGDEYKDGPLALGMHKRGSFYDIVNVGECQIVDEDFRRVLKITLEYFKERQIPFYHKLRHTGYLRHFLVRKAAKTGEILVDLVTTTQTDGLGAETESVLLDGWVKALCEETYDGVLKGILHTKNDSVADTIKNEGTDILFGQDFFYEELLDLKFKITPFSFFQTNSLGAEVLYQTAREFIGDALDDEASQTVFDLYSGTGTIAQILSPVAKKVIGVEIVEEAVVAARENAALNGLTNCEFIAGDVLKVIDTIEEKPDYIVLDPPRDGIHPKALEKIIRYNVPQMVYISCKPTSLARDLEVLQARGYKVKKVQCVDMFPATGNIETVCLLSKLNAKQHIEVDIHMDELDLTDAEKKATYSEIKEYVLEHTGLKVSSLYIAQVKQKCGIIERENYNKPKSDDAKQPQCPPDKEKAIKEALKHFGMI</sequence>
<accession>A0A6L6L3L4</accession>
<feature type="domain" description="TRAM" evidence="6">
    <location>
        <begin position="1"/>
        <end position="59"/>
    </location>
</feature>
<evidence type="ECO:0000256" key="3">
    <source>
        <dbReference type="ARBA" id="ARBA00022691"/>
    </source>
</evidence>
<dbReference type="GO" id="GO:0006396">
    <property type="term" value="P:RNA processing"/>
    <property type="evidence" value="ECO:0007669"/>
    <property type="project" value="InterPro"/>
</dbReference>
<dbReference type="AlphaFoldDB" id="A0A6L6L3L4"/>
<dbReference type="Gene3D" id="3.40.50.150">
    <property type="entry name" value="Vaccinia Virus protein VP39"/>
    <property type="match status" value="1"/>
</dbReference>
<dbReference type="PANTHER" id="PTHR11061">
    <property type="entry name" value="RNA M5U METHYLTRANSFERASE"/>
    <property type="match status" value="1"/>
</dbReference>
<evidence type="ECO:0000313" key="8">
    <source>
        <dbReference type="Proteomes" id="UP000478483"/>
    </source>
</evidence>
<dbReference type="FunFam" id="3.40.50.150:FF:000009">
    <property type="entry name" value="23S rRNA (Uracil(1939)-C(5))-methyltransferase RlmD"/>
    <property type="match status" value="1"/>
</dbReference>
<comment type="similarity">
    <text evidence="4">Belongs to the class I-like SAM-binding methyltransferase superfamily. RNA M5U methyltransferase family.</text>
</comment>
<name>A0A6L6L3L4_9FIRM</name>